<dbReference type="Proteomes" id="UP001595839">
    <property type="component" value="Unassembled WGS sequence"/>
</dbReference>
<gene>
    <name evidence="1" type="ORF">ACFPIH_12530</name>
</gene>
<comment type="caution">
    <text evidence="1">The sequence shown here is derived from an EMBL/GenBank/DDBJ whole genome shotgun (WGS) entry which is preliminary data.</text>
</comment>
<keyword evidence="2" id="KW-1185">Reference proteome</keyword>
<protein>
    <submittedName>
        <fullName evidence="1">Uncharacterized protein</fullName>
    </submittedName>
</protein>
<reference evidence="2" key="1">
    <citation type="journal article" date="2019" name="Int. J. Syst. Evol. Microbiol.">
        <title>The Global Catalogue of Microorganisms (GCM) 10K type strain sequencing project: providing services to taxonomists for standard genome sequencing and annotation.</title>
        <authorList>
            <consortium name="The Broad Institute Genomics Platform"/>
            <consortium name="The Broad Institute Genome Sequencing Center for Infectious Disease"/>
            <person name="Wu L."/>
            <person name="Ma J."/>
        </authorList>
    </citation>
    <scope>NUCLEOTIDE SEQUENCE [LARGE SCALE GENOMIC DNA]</scope>
    <source>
        <strain evidence="2">CGMCC 4.7177</strain>
    </source>
</reference>
<organism evidence="1 2">
    <name type="scientific">Streptomyces vulcanius</name>
    <dbReference type="NCBI Taxonomy" id="1441876"/>
    <lineage>
        <taxon>Bacteria</taxon>
        <taxon>Bacillati</taxon>
        <taxon>Actinomycetota</taxon>
        <taxon>Actinomycetes</taxon>
        <taxon>Kitasatosporales</taxon>
        <taxon>Streptomycetaceae</taxon>
        <taxon>Streptomyces</taxon>
    </lineage>
</organism>
<accession>A0ABV9AKC9</accession>
<evidence type="ECO:0000313" key="2">
    <source>
        <dbReference type="Proteomes" id="UP001595839"/>
    </source>
</evidence>
<name>A0ABV9AKC9_9ACTN</name>
<evidence type="ECO:0000313" key="1">
    <source>
        <dbReference type="EMBL" id="MFC4500348.1"/>
    </source>
</evidence>
<sequence length="429" mass="46132">MTRRRDRYIELYDGDFGLSGVTECLTAPGAAPPLDVVAARAAEAGGEYARDLGREVRALCDSPLSDDRLRALLLAATRRTFDPVGHGSGARDWLRRVAEVCDARGERPQAGTTRTGDPGTGRDELRAAVLAELRTAADDLAHTVDTSDAPVSDLVPALAQVVAEADADLGLRLLLRVLKVYSVPVSLGQYDRLWALGDGLGYSWPLVVDGLNVRWPPFDDPVATRPRFDDDFGFSALTAVVERAYGEEETSWDVVRRAVAADPDVPGAQAFLLLQDVSRLLDSALSGEAAAALWRAATGRDHDLGPDGVDGRDWLRRIGDACVERLRTLRPGFTPAPPAEAPMGEADAVLRELHDLAPALDAVPGVVPALEEVCARVDPDLGFRLVLRILRACSVPLTGERYARYIALGERLGLGADLVGEVERLVRLG</sequence>
<proteinExistence type="predicted"/>
<dbReference type="RefSeq" id="WP_381170080.1">
    <property type="nucleotide sequence ID" value="NZ_JBHSFK010000007.1"/>
</dbReference>
<dbReference type="EMBL" id="JBHSFK010000007">
    <property type="protein sequence ID" value="MFC4500348.1"/>
    <property type="molecule type" value="Genomic_DNA"/>
</dbReference>